<dbReference type="Gene3D" id="1.10.357.10">
    <property type="entry name" value="Tetracycline Repressor, domain 2"/>
    <property type="match status" value="1"/>
</dbReference>
<dbReference type="Gene3D" id="1.10.10.60">
    <property type="entry name" value="Homeodomain-like"/>
    <property type="match status" value="1"/>
</dbReference>
<evidence type="ECO:0000313" key="5">
    <source>
        <dbReference type="Proteomes" id="UP001265259"/>
    </source>
</evidence>
<evidence type="ECO:0000259" key="3">
    <source>
        <dbReference type="PROSITE" id="PS50977"/>
    </source>
</evidence>
<keyword evidence="1 2" id="KW-0238">DNA-binding</keyword>
<dbReference type="Pfam" id="PF08362">
    <property type="entry name" value="TetR_C_3"/>
    <property type="match status" value="1"/>
</dbReference>
<dbReference type="SUPFAM" id="SSF46689">
    <property type="entry name" value="Homeodomain-like"/>
    <property type="match status" value="1"/>
</dbReference>
<evidence type="ECO:0000256" key="2">
    <source>
        <dbReference type="PROSITE-ProRule" id="PRU00335"/>
    </source>
</evidence>
<dbReference type="InterPro" id="IPR009057">
    <property type="entry name" value="Homeodomain-like_sf"/>
</dbReference>
<protein>
    <submittedName>
        <fullName evidence="4">TetR/AcrR family transcriptional regulator</fullName>
    </submittedName>
</protein>
<dbReference type="PROSITE" id="PS50977">
    <property type="entry name" value="HTH_TETR_2"/>
    <property type="match status" value="1"/>
</dbReference>
<feature type="DNA-binding region" description="H-T-H motif" evidence="2">
    <location>
        <begin position="46"/>
        <end position="65"/>
    </location>
</feature>
<keyword evidence="5" id="KW-1185">Reference proteome</keyword>
<evidence type="ECO:0000256" key="1">
    <source>
        <dbReference type="ARBA" id="ARBA00023125"/>
    </source>
</evidence>
<evidence type="ECO:0000313" key="4">
    <source>
        <dbReference type="EMBL" id="MDT0683383.1"/>
    </source>
</evidence>
<dbReference type="PRINTS" id="PR00455">
    <property type="entry name" value="HTHTETR"/>
</dbReference>
<dbReference type="InterPro" id="IPR001647">
    <property type="entry name" value="HTH_TetR"/>
</dbReference>
<dbReference type="SUPFAM" id="SSF48498">
    <property type="entry name" value="Tetracyclin repressor-like, C-terminal domain"/>
    <property type="match status" value="1"/>
</dbReference>
<organism evidence="4 5">
    <name type="scientific">Tropicimonas omnivorans</name>
    <dbReference type="NCBI Taxonomy" id="3075590"/>
    <lineage>
        <taxon>Bacteria</taxon>
        <taxon>Pseudomonadati</taxon>
        <taxon>Pseudomonadota</taxon>
        <taxon>Alphaproteobacteria</taxon>
        <taxon>Rhodobacterales</taxon>
        <taxon>Roseobacteraceae</taxon>
        <taxon>Tropicimonas</taxon>
    </lineage>
</organism>
<dbReference type="InterPro" id="IPR036271">
    <property type="entry name" value="Tet_transcr_reg_TetR-rel_C_sf"/>
</dbReference>
<dbReference type="InterPro" id="IPR050109">
    <property type="entry name" value="HTH-type_TetR-like_transc_reg"/>
</dbReference>
<sequence length="214" mass="24053">MSARIQEPRSGGEPRRGETLIQQRNRKIILCAALDEFSAHGFHGASIANIARAAGLSKANLLYYFSRKEELYRALLTSLIDTWGVPLTSLDPDGDPREELLSYVRRKLQQTRTMPRESRLLANEILQGGPHLEGETLESLRRIVQSKTDLIRSWSAAGRIPHVDAPHLLISIWALTQNYADYDSQIRRLLGEEADISDTPQTFLETLYGSLLAS</sequence>
<proteinExistence type="predicted"/>
<reference evidence="4 5" key="1">
    <citation type="submission" date="2023-09" db="EMBL/GenBank/DDBJ databases">
        <authorList>
            <person name="Rey-Velasco X."/>
        </authorList>
    </citation>
    <scope>NUCLEOTIDE SEQUENCE [LARGE SCALE GENOMIC DNA]</scope>
    <source>
        <strain evidence="4 5">F158</strain>
    </source>
</reference>
<comment type="caution">
    <text evidence="4">The sequence shown here is derived from an EMBL/GenBank/DDBJ whole genome shotgun (WGS) entry which is preliminary data.</text>
</comment>
<feature type="domain" description="HTH tetR-type" evidence="3">
    <location>
        <begin position="23"/>
        <end position="83"/>
    </location>
</feature>
<accession>A0ABU3DIJ5</accession>
<dbReference type="PANTHER" id="PTHR30055">
    <property type="entry name" value="HTH-TYPE TRANSCRIPTIONAL REGULATOR RUTR"/>
    <property type="match status" value="1"/>
</dbReference>
<dbReference type="Pfam" id="PF00440">
    <property type="entry name" value="TetR_N"/>
    <property type="match status" value="1"/>
</dbReference>
<gene>
    <name evidence="4" type="ORF">RM543_11855</name>
</gene>
<dbReference type="Proteomes" id="UP001265259">
    <property type="component" value="Unassembled WGS sequence"/>
</dbReference>
<dbReference type="EMBL" id="JAVRHL010000003">
    <property type="protein sequence ID" value="MDT0683383.1"/>
    <property type="molecule type" value="Genomic_DNA"/>
</dbReference>
<dbReference type="PANTHER" id="PTHR30055:SF196">
    <property type="entry name" value="HTH-TYPE TRANSCRIPTIONAL REGULATOR RUTR"/>
    <property type="match status" value="1"/>
</dbReference>
<name>A0ABU3DIJ5_9RHOB</name>
<dbReference type="InterPro" id="IPR013573">
    <property type="entry name" value="Tscrpt_reg_YcdC_C"/>
</dbReference>
<dbReference type="RefSeq" id="WP_311691873.1">
    <property type="nucleotide sequence ID" value="NZ_JAVRHL010000003.1"/>
</dbReference>